<dbReference type="PANTHER" id="PTHR43065:SF46">
    <property type="entry name" value="C4-DICARBOXYLATE TRANSPORT SENSOR PROTEIN DCTB"/>
    <property type="match status" value="1"/>
</dbReference>
<evidence type="ECO:0000256" key="2">
    <source>
        <dbReference type="ARBA" id="ARBA00012438"/>
    </source>
</evidence>
<evidence type="ECO:0000256" key="3">
    <source>
        <dbReference type="ARBA" id="ARBA00022553"/>
    </source>
</evidence>
<dbReference type="KEGG" id="mcad:Pan265_09980"/>
<dbReference type="SUPFAM" id="SSF47384">
    <property type="entry name" value="Homodimeric domain of signal transducing histidine kinase"/>
    <property type="match status" value="1"/>
</dbReference>
<dbReference type="EC" id="2.7.13.3" evidence="2"/>
<dbReference type="Gene3D" id="1.10.287.130">
    <property type="match status" value="1"/>
</dbReference>
<keyword evidence="3" id="KW-0597">Phosphoprotein</keyword>
<keyword evidence="11" id="KW-1185">Reference proteome</keyword>
<evidence type="ECO:0000313" key="10">
    <source>
        <dbReference type="EMBL" id="QDU71149.1"/>
    </source>
</evidence>
<dbReference type="InterPro" id="IPR036890">
    <property type="entry name" value="HATPase_C_sf"/>
</dbReference>
<keyword evidence="8" id="KW-0902">Two-component regulatory system</keyword>
<dbReference type="PANTHER" id="PTHR43065">
    <property type="entry name" value="SENSOR HISTIDINE KINASE"/>
    <property type="match status" value="1"/>
</dbReference>
<dbReference type="AlphaFoldDB" id="A0A518BVZ2"/>
<evidence type="ECO:0000256" key="7">
    <source>
        <dbReference type="ARBA" id="ARBA00022840"/>
    </source>
</evidence>
<evidence type="ECO:0000256" key="6">
    <source>
        <dbReference type="ARBA" id="ARBA00022777"/>
    </source>
</evidence>
<organism evidence="10 11">
    <name type="scientific">Mucisphaera calidilacus</name>
    <dbReference type="NCBI Taxonomy" id="2527982"/>
    <lineage>
        <taxon>Bacteria</taxon>
        <taxon>Pseudomonadati</taxon>
        <taxon>Planctomycetota</taxon>
        <taxon>Phycisphaerae</taxon>
        <taxon>Phycisphaerales</taxon>
        <taxon>Phycisphaeraceae</taxon>
        <taxon>Mucisphaera</taxon>
    </lineage>
</organism>
<dbReference type="PRINTS" id="PR00344">
    <property type="entry name" value="BCTRLSENSOR"/>
</dbReference>
<dbReference type="SUPFAM" id="SSF55874">
    <property type="entry name" value="ATPase domain of HSP90 chaperone/DNA topoisomerase II/histidine kinase"/>
    <property type="match status" value="1"/>
</dbReference>
<dbReference type="PROSITE" id="PS50109">
    <property type="entry name" value="HIS_KIN"/>
    <property type="match status" value="1"/>
</dbReference>
<proteinExistence type="predicted"/>
<dbReference type="CDD" id="cd00082">
    <property type="entry name" value="HisKA"/>
    <property type="match status" value="1"/>
</dbReference>
<dbReference type="InterPro" id="IPR036097">
    <property type="entry name" value="HisK_dim/P_sf"/>
</dbReference>
<keyword evidence="5" id="KW-0547">Nucleotide-binding</keyword>
<evidence type="ECO:0000256" key="8">
    <source>
        <dbReference type="ARBA" id="ARBA00023012"/>
    </source>
</evidence>
<reference evidence="10 11" key="1">
    <citation type="submission" date="2019-02" db="EMBL/GenBank/DDBJ databases">
        <title>Deep-cultivation of Planctomycetes and their phenomic and genomic characterization uncovers novel biology.</title>
        <authorList>
            <person name="Wiegand S."/>
            <person name="Jogler M."/>
            <person name="Boedeker C."/>
            <person name="Pinto D."/>
            <person name="Vollmers J."/>
            <person name="Rivas-Marin E."/>
            <person name="Kohn T."/>
            <person name="Peeters S.H."/>
            <person name="Heuer A."/>
            <person name="Rast P."/>
            <person name="Oberbeckmann S."/>
            <person name="Bunk B."/>
            <person name="Jeske O."/>
            <person name="Meyerdierks A."/>
            <person name="Storesund J.E."/>
            <person name="Kallscheuer N."/>
            <person name="Luecker S."/>
            <person name="Lage O.M."/>
            <person name="Pohl T."/>
            <person name="Merkel B.J."/>
            <person name="Hornburger P."/>
            <person name="Mueller R.-W."/>
            <person name="Bruemmer F."/>
            <person name="Labrenz M."/>
            <person name="Spormann A.M."/>
            <person name="Op den Camp H."/>
            <person name="Overmann J."/>
            <person name="Amann R."/>
            <person name="Jetten M.S.M."/>
            <person name="Mascher T."/>
            <person name="Medema M.H."/>
            <person name="Devos D.P."/>
            <person name="Kaster A.-K."/>
            <person name="Ovreas L."/>
            <person name="Rohde M."/>
            <person name="Galperin M.Y."/>
            <person name="Jogler C."/>
        </authorList>
    </citation>
    <scope>NUCLEOTIDE SEQUENCE [LARGE SCALE GENOMIC DNA]</scope>
    <source>
        <strain evidence="10 11">Pan265</strain>
    </source>
</reference>
<evidence type="ECO:0000256" key="4">
    <source>
        <dbReference type="ARBA" id="ARBA00022679"/>
    </source>
</evidence>
<sequence length="292" mass="32350">MIGALAGSAGLTLWLRQRGRRRRQRERQAVRDERLAELTMLTGGLAHEIKNPLSTLGLNIQLIDEDLTEIDQAIDTSSPADQPLRRVRRRFAGLGRETRRLREILEDFLRFAGRVKLEKDAVDVNTLVEELTDFFQPQADEARVHLRMNLADNAGRVQADAGLLKQAVMNLMINAVQAMTAARDRDEPHGGADELLLHTERTSSGLEDEVRIRIVDTGPGIPEDVLGRIFQPYFSTKRQGTGLGLPTSRRLIEEHGGQLLAHSEIGRGTEFVIALPAGNEKPAPPLVDEAGV</sequence>
<feature type="domain" description="Histidine kinase" evidence="9">
    <location>
        <begin position="44"/>
        <end position="279"/>
    </location>
</feature>
<dbReference type="Pfam" id="PF02518">
    <property type="entry name" value="HATPase_c"/>
    <property type="match status" value="1"/>
</dbReference>
<evidence type="ECO:0000313" key="11">
    <source>
        <dbReference type="Proteomes" id="UP000320386"/>
    </source>
</evidence>
<dbReference type="InterPro" id="IPR003661">
    <property type="entry name" value="HisK_dim/P_dom"/>
</dbReference>
<accession>A0A518BVZ2</accession>
<dbReference type="EMBL" id="CP036280">
    <property type="protein sequence ID" value="QDU71149.1"/>
    <property type="molecule type" value="Genomic_DNA"/>
</dbReference>
<dbReference type="Gene3D" id="3.30.565.10">
    <property type="entry name" value="Histidine kinase-like ATPase, C-terminal domain"/>
    <property type="match status" value="1"/>
</dbReference>
<keyword evidence="6" id="KW-0418">Kinase</keyword>
<name>A0A518BVZ2_9BACT</name>
<dbReference type="GO" id="GO:0005524">
    <property type="term" value="F:ATP binding"/>
    <property type="evidence" value="ECO:0007669"/>
    <property type="project" value="UniProtKB-KW"/>
</dbReference>
<gene>
    <name evidence="10" type="primary">zraS_3</name>
    <name evidence="10" type="ORF">Pan265_09980</name>
</gene>
<keyword evidence="7" id="KW-0067">ATP-binding</keyword>
<dbReference type="InterPro" id="IPR003594">
    <property type="entry name" value="HATPase_dom"/>
</dbReference>
<dbReference type="SMART" id="SM00388">
    <property type="entry name" value="HisKA"/>
    <property type="match status" value="1"/>
</dbReference>
<dbReference type="InterPro" id="IPR004358">
    <property type="entry name" value="Sig_transdc_His_kin-like_C"/>
</dbReference>
<comment type="catalytic activity">
    <reaction evidence="1">
        <text>ATP + protein L-histidine = ADP + protein N-phospho-L-histidine.</text>
        <dbReference type="EC" id="2.7.13.3"/>
    </reaction>
</comment>
<dbReference type="Proteomes" id="UP000320386">
    <property type="component" value="Chromosome"/>
</dbReference>
<dbReference type="SMART" id="SM00387">
    <property type="entry name" value="HATPase_c"/>
    <property type="match status" value="1"/>
</dbReference>
<evidence type="ECO:0000259" key="9">
    <source>
        <dbReference type="PROSITE" id="PS50109"/>
    </source>
</evidence>
<evidence type="ECO:0000256" key="5">
    <source>
        <dbReference type="ARBA" id="ARBA00022741"/>
    </source>
</evidence>
<dbReference type="Pfam" id="PF00512">
    <property type="entry name" value="HisKA"/>
    <property type="match status" value="1"/>
</dbReference>
<protein>
    <recommendedName>
        <fullName evidence="2">histidine kinase</fullName>
        <ecNumber evidence="2">2.7.13.3</ecNumber>
    </recommendedName>
</protein>
<evidence type="ECO:0000256" key="1">
    <source>
        <dbReference type="ARBA" id="ARBA00000085"/>
    </source>
</evidence>
<dbReference type="GO" id="GO:0000155">
    <property type="term" value="F:phosphorelay sensor kinase activity"/>
    <property type="evidence" value="ECO:0007669"/>
    <property type="project" value="InterPro"/>
</dbReference>
<keyword evidence="4 10" id="KW-0808">Transferase</keyword>
<dbReference type="InterPro" id="IPR005467">
    <property type="entry name" value="His_kinase_dom"/>
</dbReference>